<proteinExistence type="predicted"/>
<dbReference type="RefSeq" id="WP_103240308.1">
    <property type="nucleotide sequence ID" value="NZ_JANJZD010000013.1"/>
</dbReference>
<evidence type="ECO:0000313" key="2">
    <source>
        <dbReference type="Proteomes" id="UP000236311"/>
    </source>
</evidence>
<gene>
    <name evidence="1" type="ORF">AMURIS_02855</name>
</gene>
<keyword evidence="2" id="KW-1185">Reference proteome</keyword>
<name>A0A2K4ZIA0_9FIRM</name>
<dbReference type="Proteomes" id="UP000236311">
    <property type="component" value="Unassembled WGS sequence"/>
</dbReference>
<dbReference type="Gene3D" id="3.40.50.300">
    <property type="entry name" value="P-loop containing nucleotide triphosphate hydrolases"/>
    <property type="match status" value="1"/>
</dbReference>
<dbReference type="OrthoDB" id="1957837at2"/>
<protein>
    <recommendedName>
        <fullName evidence="3">Cytidylate kinase</fullName>
    </recommendedName>
</protein>
<accession>A0A2K4ZIA0</accession>
<evidence type="ECO:0008006" key="3">
    <source>
        <dbReference type="Google" id="ProtNLM"/>
    </source>
</evidence>
<dbReference type="AlphaFoldDB" id="A0A2K4ZIA0"/>
<dbReference type="EMBL" id="OFSM01000014">
    <property type="protein sequence ID" value="SOY30132.1"/>
    <property type="molecule type" value="Genomic_DNA"/>
</dbReference>
<organism evidence="1 2">
    <name type="scientific">Acetatifactor muris</name>
    <dbReference type="NCBI Taxonomy" id="879566"/>
    <lineage>
        <taxon>Bacteria</taxon>
        <taxon>Bacillati</taxon>
        <taxon>Bacillota</taxon>
        <taxon>Clostridia</taxon>
        <taxon>Lachnospirales</taxon>
        <taxon>Lachnospiraceae</taxon>
        <taxon>Acetatifactor</taxon>
    </lineage>
</organism>
<reference evidence="1 2" key="1">
    <citation type="submission" date="2018-01" db="EMBL/GenBank/DDBJ databases">
        <authorList>
            <person name="Gaut B.S."/>
            <person name="Morton B.R."/>
            <person name="Clegg M.T."/>
            <person name="Duvall M.R."/>
        </authorList>
    </citation>
    <scope>NUCLEOTIDE SEQUENCE [LARGE SCALE GENOMIC DNA]</scope>
    <source>
        <strain evidence="1">GP69</strain>
    </source>
</reference>
<evidence type="ECO:0000313" key="1">
    <source>
        <dbReference type="EMBL" id="SOY30132.1"/>
    </source>
</evidence>
<sequence>MKKTVIIINGNGGVGKDTLCLLAGRHFRVRNVSSVTPIKEIAGKYGGWNGEKDPKSRKFLADLKELFVNYNDLPFQYLCREYEDFMQSGEELMFAHIREGEEIEKLRNRIKTPCVTLLVTRQQNAQVSWGNASDDNVGSFHYDYVYANDRKLEEAEEDFCRFLREILAEEKA</sequence>
<dbReference type="InterPro" id="IPR027417">
    <property type="entry name" value="P-loop_NTPase"/>
</dbReference>